<feature type="chain" id="PRO_5007290972" evidence="1">
    <location>
        <begin position="19"/>
        <end position="148"/>
    </location>
</feature>
<evidence type="ECO:0000313" key="3">
    <source>
        <dbReference type="Proteomes" id="UP000062912"/>
    </source>
</evidence>
<name>A0A132EN82_9BURK</name>
<dbReference type="OrthoDB" id="7027593at2"/>
<evidence type="ECO:0000256" key="1">
    <source>
        <dbReference type="SAM" id="SignalP"/>
    </source>
</evidence>
<dbReference type="PROSITE" id="PS51257">
    <property type="entry name" value="PROKAR_LIPOPROTEIN"/>
    <property type="match status" value="1"/>
</dbReference>
<sequence length="148" mass="14996">MRSPTMLSRLLVACSACAALAAAAGCSKQADSAAAATAASAPAVPAAPAQASKLGDLSRFRAIAADVSALVAKGDLAGGNARIKDLELAWDEAEAGLKPRAADDWHVLDKAIDRALEALRADHPTQADCSTAMRDLLGVFDKLAGKSA</sequence>
<dbReference type="Proteomes" id="UP000062912">
    <property type="component" value="Unassembled WGS sequence"/>
</dbReference>
<dbReference type="AlphaFoldDB" id="A0A132EN82"/>
<accession>A0A132EN82</accession>
<reference evidence="2 3" key="1">
    <citation type="submission" date="2015-11" db="EMBL/GenBank/DDBJ databases">
        <title>Expanding the genomic diversity of Burkholderia species for the development of highly accurate diagnostics.</title>
        <authorList>
            <person name="Sahl J."/>
            <person name="Keim P."/>
            <person name="Wagner D."/>
        </authorList>
    </citation>
    <scope>NUCLEOTIDE SEQUENCE [LARGE SCALE GENOMIC DNA]</scope>
    <source>
        <strain evidence="2 3">MSMB368WGS</strain>
    </source>
</reference>
<organism evidence="2 3">
    <name type="scientific">Burkholderia pseudomultivorans</name>
    <dbReference type="NCBI Taxonomy" id="1207504"/>
    <lineage>
        <taxon>Bacteria</taxon>
        <taxon>Pseudomonadati</taxon>
        <taxon>Pseudomonadota</taxon>
        <taxon>Betaproteobacteria</taxon>
        <taxon>Burkholderiales</taxon>
        <taxon>Burkholderiaceae</taxon>
        <taxon>Burkholderia</taxon>
        <taxon>Burkholderia cepacia complex</taxon>
    </lineage>
</organism>
<proteinExistence type="predicted"/>
<keyword evidence="1" id="KW-0732">Signal</keyword>
<comment type="caution">
    <text evidence="2">The sequence shown here is derived from an EMBL/GenBank/DDBJ whole genome shotgun (WGS) entry which is preliminary data.</text>
</comment>
<feature type="signal peptide" evidence="1">
    <location>
        <begin position="1"/>
        <end position="18"/>
    </location>
</feature>
<evidence type="ECO:0000313" key="2">
    <source>
        <dbReference type="EMBL" id="KWF37998.1"/>
    </source>
</evidence>
<gene>
    <name evidence="2" type="ORF">WT56_04750</name>
</gene>
<dbReference type="EMBL" id="LPJR01000001">
    <property type="protein sequence ID" value="KWF37998.1"/>
    <property type="molecule type" value="Genomic_DNA"/>
</dbReference>
<protein>
    <submittedName>
        <fullName evidence="2">Uncharacterized protein</fullName>
    </submittedName>
</protein>